<dbReference type="EMBL" id="CP068985">
    <property type="protein sequence ID" value="QYC39775.1"/>
    <property type="molecule type" value="Genomic_DNA"/>
</dbReference>
<comment type="function">
    <text evidence="2">Required for maturation of urease via the functional incorporation of the urease nickel metallocenter.</text>
</comment>
<name>A0ABX8TWB3_9ACTN</name>
<keyword evidence="5" id="KW-1185">Reference proteome</keyword>
<comment type="subunit">
    <text evidence="2">UreD, UreF and UreG form a complex that acts as a GTP-hydrolysis-dependent molecular chaperone, activating the urease apoprotein by helping to assemble the nickel containing metallocenter of UreC. The UreE protein probably delivers the nickel.</text>
</comment>
<sequence>MPATRPCAPSGEGAPGPWAGMRAAAALATALGPDGRTVLRRVASAPPLTLRQTGPHTVHLVSTAAGPLGGDRLWLDLDVAPRTTLELASVASTLVLPGTGESELLVTARVGAGARLRFVPEPTVLAAGCAHRLVVRLELEPEASVLWREEIVLGRHGERPGRCRTRFDATLAGRPLLRQELTLGDPGLDASPAVLDGARCLGTTFLTATAKEPLVSDGLAVLPLAASGTVVSALAADAVELRSRLERGERAASGDAEGAAMPGDGERGESGDPERAMSGDGDDTVAGRGRGARPGIP</sequence>
<feature type="region of interest" description="Disordered" evidence="3">
    <location>
        <begin position="247"/>
        <end position="297"/>
    </location>
</feature>
<proteinExistence type="inferred from homology"/>
<keyword evidence="1 2" id="KW-0143">Chaperone</keyword>
<dbReference type="InterPro" id="IPR002669">
    <property type="entry name" value="UreD"/>
</dbReference>
<comment type="subcellular location">
    <subcellularLocation>
        <location evidence="2">Cytoplasm</location>
    </subcellularLocation>
</comment>
<dbReference type="Proteomes" id="UP000824681">
    <property type="component" value="Chromosome"/>
</dbReference>
<evidence type="ECO:0000313" key="4">
    <source>
        <dbReference type="EMBL" id="QYC39775.1"/>
    </source>
</evidence>
<organism evidence="4 5">
    <name type="scientific">Nonomuraea coxensis DSM 45129</name>
    <dbReference type="NCBI Taxonomy" id="1122611"/>
    <lineage>
        <taxon>Bacteria</taxon>
        <taxon>Bacillati</taxon>
        <taxon>Actinomycetota</taxon>
        <taxon>Actinomycetes</taxon>
        <taxon>Streptosporangiales</taxon>
        <taxon>Streptosporangiaceae</taxon>
        <taxon>Nonomuraea</taxon>
    </lineage>
</organism>
<evidence type="ECO:0000256" key="1">
    <source>
        <dbReference type="ARBA" id="ARBA00023186"/>
    </source>
</evidence>
<comment type="similarity">
    <text evidence="2">Belongs to the UreD family.</text>
</comment>
<evidence type="ECO:0000313" key="5">
    <source>
        <dbReference type="Proteomes" id="UP000824681"/>
    </source>
</evidence>
<evidence type="ECO:0000256" key="2">
    <source>
        <dbReference type="HAMAP-Rule" id="MF_01384"/>
    </source>
</evidence>
<dbReference type="Pfam" id="PF01774">
    <property type="entry name" value="UreD"/>
    <property type="match status" value="1"/>
</dbReference>
<feature type="compositionally biased region" description="Basic and acidic residues" evidence="3">
    <location>
        <begin position="264"/>
        <end position="277"/>
    </location>
</feature>
<evidence type="ECO:0000256" key="3">
    <source>
        <dbReference type="SAM" id="MobiDB-lite"/>
    </source>
</evidence>
<protein>
    <recommendedName>
        <fullName evidence="2">Urease accessory protein UreD</fullName>
    </recommendedName>
</protein>
<dbReference type="HAMAP" id="MF_01384">
    <property type="entry name" value="UreD"/>
    <property type="match status" value="1"/>
</dbReference>
<accession>A0ABX8TWB3</accession>
<gene>
    <name evidence="2 4" type="primary">ureD</name>
    <name evidence="4" type="ORF">Nocox_10780</name>
</gene>
<keyword evidence="2" id="KW-0963">Cytoplasm</keyword>
<keyword evidence="2" id="KW-0996">Nickel insertion</keyword>
<reference evidence="4 5" key="1">
    <citation type="journal article" date="2021" name="ACS Chem. Biol.">
        <title>Genomic-Led Discovery of a Novel Glycopeptide Antibiotic by Nonomuraea coxensis DSM 45129.</title>
        <authorList>
            <person name="Yushchuk O."/>
            <person name="Vior N.M."/>
            <person name="Andreo-Vidal A."/>
            <person name="Berini F."/>
            <person name="Ruckert C."/>
            <person name="Busche T."/>
            <person name="Binda E."/>
            <person name="Kalinowski J."/>
            <person name="Truman A.W."/>
            <person name="Marinelli F."/>
        </authorList>
    </citation>
    <scope>NUCLEOTIDE SEQUENCE [LARGE SCALE GENOMIC DNA]</scope>
    <source>
        <strain evidence="4 5">DSM 45129</strain>
    </source>
</reference>